<accession>A0ABR8SW64</accession>
<name>A0ABR8SW64_9BACL</name>
<evidence type="ECO:0008006" key="3">
    <source>
        <dbReference type="Google" id="ProtNLM"/>
    </source>
</evidence>
<evidence type="ECO:0000313" key="2">
    <source>
        <dbReference type="Proteomes" id="UP000608071"/>
    </source>
</evidence>
<proteinExistence type="predicted"/>
<keyword evidence="2" id="KW-1185">Reference proteome</keyword>
<dbReference type="RefSeq" id="WP_191798988.1">
    <property type="nucleotide sequence ID" value="NZ_JACSQL010000002.1"/>
</dbReference>
<dbReference type="EMBL" id="JACSQL010000002">
    <property type="protein sequence ID" value="MBD7967747.1"/>
    <property type="molecule type" value="Genomic_DNA"/>
</dbReference>
<evidence type="ECO:0000313" key="1">
    <source>
        <dbReference type="EMBL" id="MBD7967747.1"/>
    </source>
</evidence>
<gene>
    <name evidence="1" type="ORF">H9647_06715</name>
</gene>
<organism evidence="1 2">
    <name type="scientific">Paenibacillus gallinarum</name>
    <dbReference type="NCBI Taxonomy" id="2762232"/>
    <lineage>
        <taxon>Bacteria</taxon>
        <taxon>Bacillati</taxon>
        <taxon>Bacillota</taxon>
        <taxon>Bacilli</taxon>
        <taxon>Bacillales</taxon>
        <taxon>Paenibacillaceae</taxon>
        <taxon>Paenibacillus</taxon>
    </lineage>
</organism>
<comment type="caution">
    <text evidence="1">The sequence shown here is derived from an EMBL/GenBank/DDBJ whole genome shotgun (WGS) entry which is preliminary data.</text>
</comment>
<reference evidence="1 2" key="1">
    <citation type="submission" date="2020-08" db="EMBL/GenBank/DDBJ databases">
        <title>A Genomic Blueprint of the Chicken Gut Microbiome.</title>
        <authorList>
            <person name="Gilroy R."/>
            <person name="Ravi A."/>
            <person name="Getino M."/>
            <person name="Pursley I."/>
            <person name="Horton D.L."/>
            <person name="Alikhan N.-F."/>
            <person name="Baker D."/>
            <person name="Gharbi K."/>
            <person name="Hall N."/>
            <person name="Watson M."/>
            <person name="Adriaenssens E.M."/>
            <person name="Foster-Nyarko E."/>
            <person name="Jarju S."/>
            <person name="Secka A."/>
            <person name="Antonio M."/>
            <person name="Oren A."/>
            <person name="Chaudhuri R."/>
            <person name="La Ragione R.M."/>
            <person name="Hildebrand F."/>
            <person name="Pallen M.J."/>
        </authorList>
    </citation>
    <scope>NUCLEOTIDE SEQUENCE [LARGE SCALE GENOMIC DNA]</scope>
    <source>
        <strain evidence="1 2">Sa2BVA9</strain>
    </source>
</reference>
<dbReference type="Proteomes" id="UP000608071">
    <property type="component" value="Unassembled WGS sequence"/>
</dbReference>
<sequence>MEKSKEYFIFQQAELFFRATNLISSELTKDIGESLEGKELDLSIGIPEMVNGVFSIELYLKCLNYIRNNEIKRLHNIIDLYNSLPEEDQAAIRSRYRSTKSSDPNRQEFLDRNFDDLLSAVDRAFTEWRYIYEYPNHGKKTSDMNRLILAVRDYLLAIRPDLKND</sequence>
<protein>
    <recommendedName>
        <fullName evidence="3">HEPN domain-containing protein</fullName>
    </recommendedName>
</protein>